<dbReference type="EMBL" id="CADCTX010000652">
    <property type="protein sequence ID" value="CAA9337370.1"/>
    <property type="molecule type" value="Genomic_DNA"/>
</dbReference>
<reference evidence="1" key="1">
    <citation type="submission" date="2020-02" db="EMBL/GenBank/DDBJ databases">
        <authorList>
            <person name="Meier V. D."/>
        </authorList>
    </citation>
    <scope>NUCLEOTIDE SEQUENCE</scope>
    <source>
        <strain evidence="1">AVDCRST_MAG40</strain>
    </source>
</reference>
<protein>
    <submittedName>
        <fullName evidence="1">Uncharacterized protein</fullName>
    </submittedName>
</protein>
<evidence type="ECO:0000313" key="1">
    <source>
        <dbReference type="EMBL" id="CAA9337370.1"/>
    </source>
</evidence>
<organism evidence="1">
    <name type="scientific">uncultured Gemmatimonadaceae bacterium</name>
    <dbReference type="NCBI Taxonomy" id="246130"/>
    <lineage>
        <taxon>Bacteria</taxon>
        <taxon>Pseudomonadati</taxon>
        <taxon>Gemmatimonadota</taxon>
        <taxon>Gemmatimonadia</taxon>
        <taxon>Gemmatimonadales</taxon>
        <taxon>Gemmatimonadaceae</taxon>
        <taxon>environmental samples</taxon>
    </lineage>
</organism>
<feature type="non-terminal residue" evidence="1">
    <location>
        <position position="26"/>
    </location>
</feature>
<gene>
    <name evidence="1" type="ORF">AVDCRST_MAG40-2233</name>
</gene>
<dbReference type="AlphaFoldDB" id="A0A6J4LMB0"/>
<accession>A0A6J4LMB0</accession>
<proteinExistence type="predicted"/>
<name>A0A6J4LMB0_9BACT</name>
<sequence>MKEYQAVILRLTRHTHDDEDALTDLL</sequence>